<organism evidence="2 3">
    <name type="scientific">Pseudomonas neustonica</name>
    <dbReference type="NCBI Taxonomy" id="2487346"/>
    <lineage>
        <taxon>Bacteria</taxon>
        <taxon>Pseudomonadati</taxon>
        <taxon>Pseudomonadota</taxon>
        <taxon>Gammaproteobacteria</taxon>
        <taxon>Pseudomonadales</taxon>
        <taxon>Pseudomonadaceae</taxon>
        <taxon>Pseudomonas</taxon>
    </lineage>
</organism>
<name>A0ABX9XHV0_9PSED</name>
<keyword evidence="1" id="KW-0175">Coiled coil</keyword>
<dbReference type="Pfam" id="PF03245">
    <property type="entry name" value="Phage_lysis"/>
    <property type="match status" value="1"/>
</dbReference>
<comment type="caution">
    <text evidence="2">The sequence shown here is derived from an EMBL/GenBank/DDBJ whole genome shotgun (WGS) entry which is preliminary data.</text>
</comment>
<gene>
    <name evidence="2" type="ORF">EF096_13860</name>
</gene>
<feature type="coiled-coil region" evidence="1">
    <location>
        <begin position="56"/>
        <end position="108"/>
    </location>
</feature>
<protein>
    <recommendedName>
        <fullName evidence="4">Lysis protein</fullName>
    </recommendedName>
</protein>
<dbReference type="EMBL" id="RKKU01000018">
    <property type="protein sequence ID" value="ROZ82969.1"/>
    <property type="molecule type" value="Genomic_DNA"/>
</dbReference>
<evidence type="ECO:0000313" key="2">
    <source>
        <dbReference type="EMBL" id="ROZ82969.1"/>
    </source>
</evidence>
<accession>A0ABX9XHV0</accession>
<dbReference type="Proteomes" id="UP000275199">
    <property type="component" value="Unassembled WGS sequence"/>
</dbReference>
<sequence>MLTKYKLVGQILGVLVLVAALIGGGFAAGWQWQAAKGAAALATADSLHAHALGEITRAAAGQLQRQQQRANELQQQLSELDNKHYAEMTDVQQDNNQLAVELAAAEQRLSVRITNPAAGAGGVPSSGAATGVDNGAGARADIHPAIAASLVRVTSRADECRSRLTALQNWARLVSTN</sequence>
<proteinExistence type="predicted"/>
<evidence type="ECO:0000256" key="1">
    <source>
        <dbReference type="SAM" id="Coils"/>
    </source>
</evidence>
<reference evidence="2 3" key="1">
    <citation type="submission" date="2018-11" db="EMBL/GenBank/DDBJ databases">
        <authorList>
            <person name="Jang G.I."/>
            <person name="Hwang C.Y."/>
        </authorList>
    </citation>
    <scope>NUCLEOTIDE SEQUENCE [LARGE SCALE GENOMIC DNA]</scope>
    <source>
        <strain evidence="2 3">SSM26</strain>
    </source>
</reference>
<keyword evidence="3" id="KW-1185">Reference proteome</keyword>
<dbReference type="InterPro" id="IPR004929">
    <property type="entry name" value="I-spanin"/>
</dbReference>
<evidence type="ECO:0008006" key="4">
    <source>
        <dbReference type="Google" id="ProtNLM"/>
    </source>
</evidence>
<dbReference type="RefSeq" id="WP_123890361.1">
    <property type="nucleotide sequence ID" value="NZ_RKKU01000018.1"/>
</dbReference>
<evidence type="ECO:0000313" key="3">
    <source>
        <dbReference type="Proteomes" id="UP000275199"/>
    </source>
</evidence>